<dbReference type="EMBL" id="OY731406">
    <property type="protein sequence ID" value="CAJ1975398.1"/>
    <property type="molecule type" value="Genomic_DNA"/>
</dbReference>
<proteinExistence type="predicted"/>
<protein>
    <submittedName>
        <fullName evidence="1">Uncharacterized protein</fullName>
    </submittedName>
</protein>
<name>A0AA86VU39_9FABA</name>
<keyword evidence="2" id="KW-1185">Reference proteome</keyword>
<organism evidence="1 2">
    <name type="scientific">Sphenostylis stenocarpa</name>
    <dbReference type="NCBI Taxonomy" id="92480"/>
    <lineage>
        <taxon>Eukaryota</taxon>
        <taxon>Viridiplantae</taxon>
        <taxon>Streptophyta</taxon>
        <taxon>Embryophyta</taxon>
        <taxon>Tracheophyta</taxon>
        <taxon>Spermatophyta</taxon>
        <taxon>Magnoliopsida</taxon>
        <taxon>eudicotyledons</taxon>
        <taxon>Gunneridae</taxon>
        <taxon>Pentapetalae</taxon>
        <taxon>rosids</taxon>
        <taxon>fabids</taxon>
        <taxon>Fabales</taxon>
        <taxon>Fabaceae</taxon>
        <taxon>Papilionoideae</taxon>
        <taxon>50 kb inversion clade</taxon>
        <taxon>NPAAA clade</taxon>
        <taxon>indigoferoid/millettioid clade</taxon>
        <taxon>Phaseoleae</taxon>
        <taxon>Sphenostylis</taxon>
    </lineage>
</organism>
<dbReference type="Proteomes" id="UP001189624">
    <property type="component" value="Chromosome 9"/>
</dbReference>
<gene>
    <name evidence="1" type="ORF">AYBTSS11_LOCUS27511</name>
</gene>
<evidence type="ECO:0000313" key="1">
    <source>
        <dbReference type="EMBL" id="CAJ1975398.1"/>
    </source>
</evidence>
<evidence type="ECO:0000313" key="2">
    <source>
        <dbReference type="Proteomes" id="UP001189624"/>
    </source>
</evidence>
<dbReference type="Gramene" id="rna-AYBTSS11_LOCUS27511">
    <property type="protein sequence ID" value="CAJ1975398.1"/>
    <property type="gene ID" value="gene-AYBTSS11_LOCUS27511"/>
</dbReference>
<dbReference type="AlphaFoldDB" id="A0AA86VU39"/>
<feature type="non-terminal residue" evidence="1">
    <location>
        <position position="68"/>
    </location>
</feature>
<sequence>MEDATLNREPVMRIGYFFHLTRTATTDTLKETFDQYGSQPLFVLTRFDEKESGVQTSAYVIPTKENLL</sequence>
<reference evidence="1" key="1">
    <citation type="submission" date="2023-10" db="EMBL/GenBank/DDBJ databases">
        <authorList>
            <person name="Domelevo Entfellner J.-B."/>
        </authorList>
    </citation>
    <scope>NUCLEOTIDE SEQUENCE</scope>
</reference>
<accession>A0AA86VU39</accession>